<reference evidence="1" key="2">
    <citation type="journal article" date="2015" name="Fish Shellfish Immunol.">
        <title>Early steps in the European eel (Anguilla anguilla)-Vibrio vulnificus interaction in the gills: Role of the RtxA13 toxin.</title>
        <authorList>
            <person name="Callol A."/>
            <person name="Pajuelo D."/>
            <person name="Ebbesson L."/>
            <person name="Teles M."/>
            <person name="MacKenzie S."/>
            <person name="Amaro C."/>
        </authorList>
    </citation>
    <scope>NUCLEOTIDE SEQUENCE</scope>
</reference>
<dbReference type="EMBL" id="GBXM01004208">
    <property type="protein sequence ID" value="JAI04370.1"/>
    <property type="molecule type" value="Transcribed_RNA"/>
</dbReference>
<dbReference type="AlphaFoldDB" id="A0A0E9XP14"/>
<accession>A0A0E9XP14</accession>
<evidence type="ECO:0000313" key="1">
    <source>
        <dbReference type="EMBL" id="JAI04370.1"/>
    </source>
</evidence>
<proteinExistence type="predicted"/>
<reference evidence="1" key="1">
    <citation type="submission" date="2014-11" db="EMBL/GenBank/DDBJ databases">
        <authorList>
            <person name="Amaro Gonzalez C."/>
        </authorList>
    </citation>
    <scope>NUCLEOTIDE SEQUENCE</scope>
</reference>
<protein>
    <submittedName>
        <fullName evidence="1">Uncharacterized protein</fullName>
    </submittedName>
</protein>
<sequence length="41" mass="4507">MSFHRNLAKPKNLDYLCTASSSRQPGSGIYIFGVYPTICGL</sequence>
<name>A0A0E9XP14_ANGAN</name>
<organism evidence="1">
    <name type="scientific">Anguilla anguilla</name>
    <name type="common">European freshwater eel</name>
    <name type="synonym">Muraena anguilla</name>
    <dbReference type="NCBI Taxonomy" id="7936"/>
    <lineage>
        <taxon>Eukaryota</taxon>
        <taxon>Metazoa</taxon>
        <taxon>Chordata</taxon>
        <taxon>Craniata</taxon>
        <taxon>Vertebrata</taxon>
        <taxon>Euteleostomi</taxon>
        <taxon>Actinopterygii</taxon>
        <taxon>Neopterygii</taxon>
        <taxon>Teleostei</taxon>
        <taxon>Anguilliformes</taxon>
        <taxon>Anguillidae</taxon>
        <taxon>Anguilla</taxon>
    </lineage>
</organism>